<gene>
    <name evidence="1" type="ORF">METZ01_LOCUS497328</name>
</gene>
<reference evidence="1" key="1">
    <citation type="submission" date="2018-05" db="EMBL/GenBank/DDBJ databases">
        <authorList>
            <person name="Lanie J.A."/>
            <person name="Ng W.-L."/>
            <person name="Kazmierczak K.M."/>
            <person name="Andrzejewski T.M."/>
            <person name="Davidsen T.M."/>
            <person name="Wayne K.J."/>
            <person name="Tettelin H."/>
            <person name="Glass J.I."/>
            <person name="Rusch D."/>
            <person name="Podicherti R."/>
            <person name="Tsui H.-C.T."/>
            <person name="Winkler M.E."/>
        </authorList>
    </citation>
    <scope>NUCLEOTIDE SEQUENCE</scope>
</reference>
<dbReference type="EMBL" id="UINC01217742">
    <property type="protein sequence ID" value="SVE44474.1"/>
    <property type="molecule type" value="Genomic_DNA"/>
</dbReference>
<dbReference type="AlphaFoldDB" id="A0A383DJH9"/>
<feature type="non-terminal residue" evidence="1">
    <location>
        <position position="27"/>
    </location>
</feature>
<accession>A0A383DJH9</accession>
<evidence type="ECO:0000313" key="1">
    <source>
        <dbReference type="EMBL" id="SVE44474.1"/>
    </source>
</evidence>
<dbReference type="Gene3D" id="3.40.50.300">
    <property type="entry name" value="P-loop containing nucleotide triphosphate hydrolases"/>
    <property type="match status" value="1"/>
</dbReference>
<organism evidence="1">
    <name type="scientific">marine metagenome</name>
    <dbReference type="NCBI Taxonomy" id="408172"/>
    <lineage>
        <taxon>unclassified sequences</taxon>
        <taxon>metagenomes</taxon>
        <taxon>ecological metagenomes</taxon>
    </lineage>
</organism>
<protein>
    <submittedName>
        <fullName evidence="1">Uncharacterized protein</fullName>
    </submittedName>
</protein>
<dbReference type="InterPro" id="IPR027417">
    <property type="entry name" value="P-loop_NTPase"/>
</dbReference>
<sequence>MRPGLILFEGQNGHGKSNLLEAAYMLA</sequence>
<name>A0A383DJH9_9ZZZZ</name>
<proteinExistence type="predicted"/>